<dbReference type="PROSITE" id="PS50112">
    <property type="entry name" value="PAS"/>
    <property type="match status" value="1"/>
</dbReference>
<dbReference type="InterPro" id="IPR001932">
    <property type="entry name" value="PPM-type_phosphatase-like_dom"/>
</dbReference>
<dbReference type="Gene3D" id="3.30.450.40">
    <property type="match status" value="1"/>
</dbReference>
<dbReference type="InterPro" id="IPR003018">
    <property type="entry name" value="GAF"/>
</dbReference>
<dbReference type="PANTHER" id="PTHR43156">
    <property type="entry name" value="STAGE II SPORULATION PROTEIN E-RELATED"/>
    <property type="match status" value="1"/>
</dbReference>
<dbReference type="RefSeq" id="WP_204067195.1">
    <property type="nucleotide sequence ID" value="NZ_BOOJ01000050.1"/>
</dbReference>
<evidence type="ECO:0000259" key="3">
    <source>
        <dbReference type="PROSITE" id="PS50112"/>
    </source>
</evidence>
<keyword evidence="1" id="KW-0378">Hydrolase</keyword>
<evidence type="ECO:0000256" key="1">
    <source>
        <dbReference type="ARBA" id="ARBA00022801"/>
    </source>
</evidence>
<dbReference type="InterPro" id="IPR036457">
    <property type="entry name" value="PPM-type-like_dom_sf"/>
</dbReference>
<sequence>MTEAFGLPALEQALDALTTRVSSLRETRSAYPGDPRSTLDAALAELDTARDLLDSALRELRRAPKRSGERESGSQRELKLLRQVFKTLPVPLVVLDDSGTVRRISSETSRMLGSPAGYVIGRSFALFVDVSRRAAFRSHLTAVRQSGQTVTFQTRLTHQGRAHTVQLALTRLTMPGEPHEMTAILVLPLETQVSETRPGPAERSDSDLVMASARRQELLSRMTRLLLDEDSLRQPVTVTRASRLLASEAADWVIADVVRDGSPRRACVLGPVDKPVAELVRVVENLNPLSAPLIAHVLTSGSGGVVHEMLEEETLLGGVPDGPPLLRVMGAASVLCAPIQDQDGAVGALTLVRLRDREPFTLADLGLIEEIGVHLGLALRARRSFQNRSQAAEALRTSVVPRTLPDIPGFEAAAIYHAGSSLVGAEFYDVFPFAGGWGFALGGAAGKGEEAASVSAMVRNGLRVLSVWESDPGETLRKLNQALAAQNNGMFVMAVAGFVKGRRIRLSSAGHHPAALLQPDGAVRFTAGGGVPLGISPEAETFDEEITLAAGQTLLFYSDGLIASRNEHGEAYGESRLADVLARCVSQSPATVVKAVEEDRHAFSGGRVWDEIVILALRVV</sequence>
<reference evidence="4 5" key="1">
    <citation type="submission" date="2021-01" db="EMBL/GenBank/DDBJ databases">
        <title>Whole genome shotgun sequence of Planobispora siamensis NBRC 107568.</title>
        <authorList>
            <person name="Komaki H."/>
            <person name="Tamura T."/>
        </authorList>
    </citation>
    <scope>NUCLEOTIDE SEQUENCE [LARGE SCALE GENOMIC DNA]</scope>
    <source>
        <strain evidence="4 5">NBRC 107568</strain>
    </source>
</reference>
<dbReference type="Pfam" id="PF01590">
    <property type="entry name" value="GAF"/>
    <property type="match status" value="1"/>
</dbReference>
<dbReference type="PANTHER" id="PTHR43156:SF2">
    <property type="entry name" value="STAGE II SPORULATION PROTEIN E"/>
    <property type="match status" value="1"/>
</dbReference>
<feature type="domain" description="PAS" evidence="3">
    <location>
        <begin position="77"/>
        <end position="147"/>
    </location>
</feature>
<dbReference type="Gene3D" id="3.60.40.10">
    <property type="entry name" value="PPM-type phosphatase domain"/>
    <property type="match status" value="1"/>
</dbReference>
<dbReference type="EMBL" id="BOOJ01000050">
    <property type="protein sequence ID" value="GIH95092.1"/>
    <property type="molecule type" value="Genomic_DNA"/>
</dbReference>
<proteinExistence type="predicted"/>
<name>A0A8J3SIU4_9ACTN</name>
<dbReference type="InterPro" id="IPR052016">
    <property type="entry name" value="Bact_Sigma-Reg"/>
</dbReference>
<keyword evidence="5" id="KW-1185">Reference proteome</keyword>
<dbReference type="InterPro" id="IPR029016">
    <property type="entry name" value="GAF-like_dom_sf"/>
</dbReference>
<dbReference type="InterPro" id="IPR000014">
    <property type="entry name" value="PAS"/>
</dbReference>
<dbReference type="GO" id="GO:0016791">
    <property type="term" value="F:phosphatase activity"/>
    <property type="evidence" value="ECO:0007669"/>
    <property type="project" value="TreeGrafter"/>
</dbReference>
<keyword evidence="2" id="KW-0175">Coiled coil</keyword>
<dbReference type="Proteomes" id="UP000619788">
    <property type="component" value="Unassembled WGS sequence"/>
</dbReference>
<dbReference type="AlphaFoldDB" id="A0A8J3SIU4"/>
<evidence type="ECO:0000256" key="2">
    <source>
        <dbReference type="SAM" id="Coils"/>
    </source>
</evidence>
<dbReference type="CDD" id="cd00130">
    <property type="entry name" value="PAS"/>
    <property type="match status" value="1"/>
</dbReference>
<dbReference type="NCBIfam" id="TIGR00229">
    <property type="entry name" value="sensory_box"/>
    <property type="match status" value="1"/>
</dbReference>
<evidence type="ECO:0000313" key="5">
    <source>
        <dbReference type="Proteomes" id="UP000619788"/>
    </source>
</evidence>
<dbReference type="Pfam" id="PF08448">
    <property type="entry name" value="PAS_4"/>
    <property type="match status" value="1"/>
</dbReference>
<evidence type="ECO:0000313" key="4">
    <source>
        <dbReference type="EMBL" id="GIH95092.1"/>
    </source>
</evidence>
<comment type="caution">
    <text evidence="4">The sequence shown here is derived from an EMBL/GenBank/DDBJ whole genome shotgun (WGS) entry which is preliminary data.</text>
</comment>
<dbReference type="InterPro" id="IPR035965">
    <property type="entry name" value="PAS-like_dom_sf"/>
</dbReference>
<feature type="coiled-coil region" evidence="2">
    <location>
        <begin position="7"/>
        <end position="63"/>
    </location>
</feature>
<dbReference type="SUPFAM" id="SSF55781">
    <property type="entry name" value="GAF domain-like"/>
    <property type="match status" value="1"/>
</dbReference>
<dbReference type="Gene3D" id="3.30.450.20">
    <property type="entry name" value="PAS domain"/>
    <property type="match status" value="1"/>
</dbReference>
<dbReference type="SMART" id="SM00091">
    <property type="entry name" value="PAS"/>
    <property type="match status" value="1"/>
</dbReference>
<organism evidence="4 5">
    <name type="scientific">Planobispora siamensis</name>
    <dbReference type="NCBI Taxonomy" id="936338"/>
    <lineage>
        <taxon>Bacteria</taxon>
        <taxon>Bacillati</taxon>
        <taxon>Actinomycetota</taxon>
        <taxon>Actinomycetes</taxon>
        <taxon>Streptosporangiales</taxon>
        <taxon>Streptosporangiaceae</taxon>
        <taxon>Planobispora</taxon>
    </lineage>
</organism>
<protein>
    <recommendedName>
        <fullName evidence="3">PAS domain-containing protein</fullName>
    </recommendedName>
</protein>
<dbReference type="InterPro" id="IPR013656">
    <property type="entry name" value="PAS_4"/>
</dbReference>
<dbReference type="Pfam" id="PF07228">
    <property type="entry name" value="SpoIIE"/>
    <property type="match status" value="1"/>
</dbReference>
<dbReference type="SMART" id="SM00331">
    <property type="entry name" value="PP2C_SIG"/>
    <property type="match status" value="1"/>
</dbReference>
<dbReference type="SUPFAM" id="SSF55785">
    <property type="entry name" value="PYP-like sensor domain (PAS domain)"/>
    <property type="match status" value="1"/>
</dbReference>
<accession>A0A8J3SIU4</accession>
<gene>
    <name evidence="4" type="ORF">Psi01_57220</name>
</gene>